<sequence>MVNKLQSYHCCFHDDYFKNIITKYFQFNYINIVINAANRNYKVDLFYNEIDKIYQIGVIGYGGIFPAPQSCFVLEEIIVNLKIIHDIDIKKIIIPPLFPCELSVENLNKYLKTEMTTQIIVMQEFRELGYRLFKGSVRTDIRCAEKNQITVHCYNKNNRSELVFFYDLYIKTMKKVNANYCISLPLIEDLLNDERNAELYLAYYNGKIVSGSIILKSKNNIFYWINASDSVSLKFKPNHKVLSHIITKYSDIDYINLGFSHSDTLRQFKKTWGAKDFKYYVFEKSF</sequence>
<reference evidence="2 3" key="1">
    <citation type="submission" date="2019-07" db="EMBL/GenBank/DDBJ databases">
        <title>Gilliamella genomes.</title>
        <authorList>
            <person name="Zheng H."/>
        </authorList>
    </citation>
    <scope>NUCLEOTIDE SEQUENCE [LARGE SCALE GENOMIC DNA]</scope>
    <source>
        <strain evidence="2 3">W8127</strain>
    </source>
</reference>
<dbReference type="EMBL" id="VMHM01000005">
    <property type="protein sequence ID" value="TSK03610.1"/>
    <property type="molecule type" value="Genomic_DNA"/>
</dbReference>
<protein>
    <recommendedName>
        <fullName evidence="1">BioF2-like acetyltransferase domain-containing protein</fullName>
    </recommendedName>
</protein>
<dbReference type="AlphaFoldDB" id="A0A556SR46"/>
<dbReference type="RefSeq" id="WP_144091600.1">
    <property type="nucleotide sequence ID" value="NZ_CAMLAP010000032.1"/>
</dbReference>
<name>A0A556SR46_9GAMM</name>
<dbReference type="Proteomes" id="UP000319483">
    <property type="component" value="Unassembled WGS sequence"/>
</dbReference>
<feature type="domain" description="BioF2-like acetyltransferase" evidence="1">
    <location>
        <begin position="182"/>
        <end position="251"/>
    </location>
</feature>
<evidence type="ECO:0000313" key="2">
    <source>
        <dbReference type="EMBL" id="TSK03610.1"/>
    </source>
</evidence>
<dbReference type="SUPFAM" id="SSF55729">
    <property type="entry name" value="Acyl-CoA N-acyltransferases (Nat)"/>
    <property type="match status" value="1"/>
</dbReference>
<dbReference type="InterPro" id="IPR038740">
    <property type="entry name" value="BioF2-like_GNAT_dom"/>
</dbReference>
<evidence type="ECO:0000313" key="3">
    <source>
        <dbReference type="Proteomes" id="UP000319483"/>
    </source>
</evidence>
<organism evidence="2 3">
    <name type="scientific">Gilliamella apicola</name>
    <dbReference type="NCBI Taxonomy" id="1196095"/>
    <lineage>
        <taxon>Bacteria</taxon>
        <taxon>Pseudomonadati</taxon>
        <taxon>Pseudomonadota</taxon>
        <taxon>Gammaproteobacteria</taxon>
        <taxon>Orbales</taxon>
        <taxon>Orbaceae</taxon>
        <taxon>Gilliamella</taxon>
    </lineage>
</organism>
<dbReference type="Pfam" id="PF13480">
    <property type="entry name" value="Acetyltransf_6"/>
    <property type="match status" value="1"/>
</dbReference>
<dbReference type="PANTHER" id="PTHR36174:SF1">
    <property type="entry name" value="LIPID II:GLYCINE GLYCYLTRANSFERASE"/>
    <property type="match status" value="1"/>
</dbReference>
<dbReference type="Gene3D" id="3.40.630.30">
    <property type="match status" value="1"/>
</dbReference>
<dbReference type="InterPro" id="IPR050644">
    <property type="entry name" value="PG_Glycine_Bridge_Synth"/>
</dbReference>
<comment type="caution">
    <text evidence="2">The sequence shown here is derived from an EMBL/GenBank/DDBJ whole genome shotgun (WGS) entry which is preliminary data.</text>
</comment>
<accession>A0A556SR46</accession>
<dbReference type="InterPro" id="IPR016181">
    <property type="entry name" value="Acyl_CoA_acyltransferase"/>
</dbReference>
<gene>
    <name evidence="2" type="ORF">FPQ15_04250</name>
</gene>
<proteinExistence type="predicted"/>
<evidence type="ECO:0000259" key="1">
    <source>
        <dbReference type="Pfam" id="PF13480"/>
    </source>
</evidence>
<dbReference type="PANTHER" id="PTHR36174">
    <property type="entry name" value="LIPID II:GLYCINE GLYCYLTRANSFERASE"/>
    <property type="match status" value="1"/>
</dbReference>